<accession>A0ABV9Q6Y9</accession>
<evidence type="ECO:0000256" key="3">
    <source>
        <dbReference type="SAM" id="Phobius"/>
    </source>
</evidence>
<comment type="similarity">
    <text evidence="1">Belongs to the GerABKA family.</text>
</comment>
<dbReference type="Pfam" id="PF03323">
    <property type="entry name" value="GerA"/>
    <property type="match status" value="1"/>
</dbReference>
<dbReference type="EMBL" id="JBHSHC010000147">
    <property type="protein sequence ID" value="MFC4769851.1"/>
    <property type="molecule type" value="Genomic_DNA"/>
</dbReference>
<keyword evidence="2 3" id="KW-0472">Membrane</keyword>
<dbReference type="RefSeq" id="WP_380028837.1">
    <property type="nucleotide sequence ID" value="NZ_JBHSHC010000147.1"/>
</dbReference>
<comment type="caution">
    <text evidence="4">The sequence shown here is derived from an EMBL/GenBank/DDBJ whole genome shotgun (WGS) entry which is preliminary data.</text>
</comment>
<reference evidence="5" key="1">
    <citation type="journal article" date="2019" name="Int. J. Syst. Evol. Microbiol.">
        <title>The Global Catalogue of Microorganisms (GCM) 10K type strain sequencing project: providing services to taxonomists for standard genome sequencing and annotation.</title>
        <authorList>
            <consortium name="The Broad Institute Genomics Platform"/>
            <consortium name="The Broad Institute Genome Sequencing Center for Infectious Disease"/>
            <person name="Wu L."/>
            <person name="Ma J."/>
        </authorList>
    </citation>
    <scope>NUCLEOTIDE SEQUENCE [LARGE SCALE GENOMIC DNA]</scope>
    <source>
        <strain evidence="5">WYCCWR 12678</strain>
    </source>
</reference>
<feature type="transmembrane region" description="Helical" evidence="3">
    <location>
        <begin position="387"/>
        <end position="407"/>
    </location>
</feature>
<dbReference type="PANTHER" id="PTHR22550">
    <property type="entry name" value="SPORE GERMINATION PROTEIN"/>
    <property type="match status" value="1"/>
</dbReference>
<name>A0ABV9Q6Y9_9BACL</name>
<keyword evidence="3" id="KW-1133">Transmembrane helix</keyword>
<evidence type="ECO:0000256" key="1">
    <source>
        <dbReference type="ARBA" id="ARBA00005278"/>
    </source>
</evidence>
<dbReference type="PANTHER" id="PTHR22550:SF9">
    <property type="entry name" value="STAGE V SPORULATION PROTEIN AF"/>
    <property type="match status" value="1"/>
</dbReference>
<dbReference type="PIRSF" id="PIRSF005690">
    <property type="entry name" value="GerBA"/>
    <property type="match status" value="1"/>
</dbReference>
<feature type="transmembrane region" description="Helical" evidence="3">
    <location>
        <begin position="292"/>
        <end position="313"/>
    </location>
</feature>
<organism evidence="4 5">
    <name type="scientific">Effusibacillus consociatus</name>
    <dbReference type="NCBI Taxonomy" id="1117041"/>
    <lineage>
        <taxon>Bacteria</taxon>
        <taxon>Bacillati</taxon>
        <taxon>Bacillota</taxon>
        <taxon>Bacilli</taxon>
        <taxon>Bacillales</taxon>
        <taxon>Alicyclobacillaceae</taxon>
        <taxon>Effusibacillus</taxon>
    </lineage>
</organism>
<gene>
    <name evidence="4" type="ORF">ACFO8Q_21320</name>
</gene>
<evidence type="ECO:0000256" key="2">
    <source>
        <dbReference type="ARBA" id="ARBA00023136"/>
    </source>
</evidence>
<dbReference type="Proteomes" id="UP001596002">
    <property type="component" value="Unassembled WGS sequence"/>
</dbReference>
<feature type="transmembrane region" description="Helical" evidence="3">
    <location>
        <begin position="360"/>
        <end position="381"/>
    </location>
</feature>
<dbReference type="InterPro" id="IPR004995">
    <property type="entry name" value="Spore_Ger"/>
</dbReference>
<feature type="transmembrane region" description="Helical" evidence="3">
    <location>
        <begin position="414"/>
        <end position="442"/>
    </location>
</feature>
<dbReference type="InterPro" id="IPR050768">
    <property type="entry name" value="UPF0353/GerABKA_families"/>
</dbReference>
<proteinExistence type="inferred from homology"/>
<evidence type="ECO:0000313" key="5">
    <source>
        <dbReference type="Proteomes" id="UP001596002"/>
    </source>
</evidence>
<keyword evidence="3" id="KW-0812">Transmembrane</keyword>
<keyword evidence="5" id="KW-1185">Reference proteome</keyword>
<protein>
    <submittedName>
        <fullName evidence="4">Spore germination protein</fullName>
    </submittedName>
</protein>
<sequence length="493" mass="55677">MQEIREMKHLESDLDANVEYLNELLGVNESFDILHNRLRYAGKEFAFYCIDGFVKDDIMNRIMEHLAELNQGALSAREIQRLLQTHITYVEISTESDLDQIVVNLLAGPLVLLIDGETEAILIDARTYPARSPEEPDLERVVRGARDGFTETIIFNTALTRRRIRDPRLRFEVMRVGARSKTDISIGYIKDVANPDLVDTLRNELKKVDIDGLPMAEKTIEELVFKQIWNPYPMIRYTERPDVAAVHLLEGHVLIYVDTSPSVMITPTTFFHHVQHAEEYRQKPIVGAYLRIIRLVAILASLLVPPLWLALILNPSIVPDALKFVIPENAGKIHLFWQLLIAELGIDILRMAAIHTPSSLATAMGLVAAVILGEVAVDVGFFIKEVVLYIAIAAVGNYATPSYEFALANRISRLGLIVITAVFGMLGMALWGFALGMALWILLLTRTKSLGTPYLWPLLPFNGKAFLHVTMRTPLKWNEKRPGILRTIDKTRR</sequence>
<evidence type="ECO:0000313" key="4">
    <source>
        <dbReference type="EMBL" id="MFC4769851.1"/>
    </source>
</evidence>